<evidence type="ECO:0000256" key="11">
    <source>
        <dbReference type="ARBA" id="ARBA00022840"/>
    </source>
</evidence>
<dbReference type="InterPro" id="IPR000330">
    <property type="entry name" value="SNF2_N"/>
</dbReference>
<evidence type="ECO:0000313" key="21">
    <source>
        <dbReference type="EMBL" id="GAA0144858.1"/>
    </source>
</evidence>
<dbReference type="Gene3D" id="3.40.50.300">
    <property type="entry name" value="P-loop containing nucleotide triphosphate hydrolases"/>
    <property type="match status" value="1"/>
</dbReference>
<evidence type="ECO:0000256" key="13">
    <source>
        <dbReference type="ARBA" id="ARBA00023125"/>
    </source>
</evidence>
<dbReference type="SMART" id="SM00487">
    <property type="entry name" value="DEXDc"/>
    <property type="match status" value="1"/>
</dbReference>
<keyword evidence="4" id="KW-0158">Chromosome</keyword>
<protein>
    <recommendedName>
        <fullName evidence="15">ATP-dependent helicase ATRX</fullName>
    </recommendedName>
</protein>
<dbReference type="GO" id="GO:0000781">
    <property type="term" value="C:chromosome, telomeric region"/>
    <property type="evidence" value="ECO:0007669"/>
    <property type="project" value="UniProtKB-SubCell"/>
</dbReference>
<dbReference type="Pfam" id="PF00176">
    <property type="entry name" value="SNF2-rel_dom"/>
    <property type="match status" value="1"/>
</dbReference>
<feature type="compositionally biased region" description="Acidic residues" evidence="17">
    <location>
        <begin position="23"/>
        <end position="36"/>
    </location>
</feature>
<keyword evidence="5" id="KW-0479">Metal-binding</keyword>
<dbReference type="InterPro" id="IPR049730">
    <property type="entry name" value="SNF2/RAD54-like_C"/>
</dbReference>
<dbReference type="GO" id="GO:0005524">
    <property type="term" value="F:ATP binding"/>
    <property type="evidence" value="ECO:0007669"/>
    <property type="project" value="UniProtKB-KW"/>
</dbReference>
<feature type="coiled-coil region" evidence="16">
    <location>
        <begin position="108"/>
        <end position="135"/>
    </location>
</feature>
<reference evidence="21 22" key="1">
    <citation type="submission" date="2024-01" db="EMBL/GenBank/DDBJ databases">
        <title>The complete chloroplast genome sequence of Lithospermum erythrorhizon: insights into the phylogenetic relationship among Boraginaceae species and the maternal lineages of purple gromwells.</title>
        <authorList>
            <person name="Okada T."/>
            <person name="Watanabe K."/>
        </authorList>
    </citation>
    <scope>NUCLEOTIDE SEQUENCE [LARGE SCALE GENOMIC DNA]</scope>
</reference>
<dbReference type="PROSITE" id="PS51192">
    <property type="entry name" value="HELICASE_ATP_BIND_1"/>
    <property type="match status" value="1"/>
</dbReference>
<gene>
    <name evidence="21" type="ORF">LIER_05190</name>
</gene>
<dbReference type="PROSITE" id="PS51194">
    <property type="entry name" value="HELICASE_CTER"/>
    <property type="match status" value="1"/>
</dbReference>
<dbReference type="GO" id="GO:0016887">
    <property type="term" value="F:ATP hydrolysis activity"/>
    <property type="evidence" value="ECO:0007669"/>
    <property type="project" value="InterPro"/>
</dbReference>
<evidence type="ECO:0000313" key="22">
    <source>
        <dbReference type="Proteomes" id="UP001454036"/>
    </source>
</evidence>
<dbReference type="InterPro" id="IPR038718">
    <property type="entry name" value="SNF2-like_sf"/>
</dbReference>
<dbReference type="PROSITE" id="PS51533">
    <property type="entry name" value="ADD"/>
    <property type="match status" value="1"/>
</dbReference>
<evidence type="ECO:0000256" key="6">
    <source>
        <dbReference type="ARBA" id="ARBA00022741"/>
    </source>
</evidence>
<evidence type="ECO:0000256" key="14">
    <source>
        <dbReference type="ARBA" id="ARBA00023242"/>
    </source>
</evidence>
<keyword evidence="7" id="KW-0863">Zinc-finger</keyword>
<evidence type="ECO:0000256" key="7">
    <source>
        <dbReference type="ARBA" id="ARBA00022771"/>
    </source>
</evidence>
<dbReference type="PANTHER" id="PTHR45797:SF1">
    <property type="entry name" value="HELICASE ARIP4"/>
    <property type="match status" value="1"/>
</dbReference>
<accession>A0AAV3P486</accession>
<evidence type="ECO:0000256" key="17">
    <source>
        <dbReference type="SAM" id="MobiDB-lite"/>
    </source>
</evidence>
<keyword evidence="11" id="KW-0067">ATP-binding</keyword>
<feature type="region of interest" description="Disordered" evidence="17">
    <location>
        <begin position="526"/>
        <end position="555"/>
    </location>
</feature>
<keyword evidence="22" id="KW-1185">Reference proteome</keyword>
<dbReference type="Gene3D" id="3.40.50.10810">
    <property type="entry name" value="Tandem AAA-ATPase domain"/>
    <property type="match status" value="1"/>
</dbReference>
<dbReference type="InterPro" id="IPR027417">
    <property type="entry name" value="P-loop_NTPase"/>
</dbReference>
<dbReference type="InterPro" id="IPR001650">
    <property type="entry name" value="Helicase_C-like"/>
</dbReference>
<feature type="domain" description="PHD-type" evidence="20">
    <location>
        <begin position="402"/>
        <end position="532"/>
    </location>
</feature>
<keyword evidence="16" id="KW-0175">Coiled coil</keyword>
<dbReference type="CDD" id="cd18793">
    <property type="entry name" value="SF2_C_SNF"/>
    <property type="match status" value="1"/>
</dbReference>
<name>A0AAV3P486_LITER</name>
<dbReference type="GO" id="GO:0004386">
    <property type="term" value="F:helicase activity"/>
    <property type="evidence" value="ECO:0007669"/>
    <property type="project" value="UniProtKB-KW"/>
</dbReference>
<dbReference type="GO" id="GO:0003677">
    <property type="term" value="F:DNA binding"/>
    <property type="evidence" value="ECO:0007669"/>
    <property type="project" value="UniProtKB-KW"/>
</dbReference>
<evidence type="ECO:0000256" key="12">
    <source>
        <dbReference type="ARBA" id="ARBA00022895"/>
    </source>
</evidence>
<evidence type="ECO:0000256" key="2">
    <source>
        <dbReference type="ARBA" id="ARBA00004574"/>
    </source>
</evidence>
<dbReference type="Pfam" id="PF00271">
    <property type="entry name" value="Helicase_C"/>
    <property type="match status" value="1"/>
</dbReference>
<dbReference type="Proteomes" id="UP001454036">
    <property type="component" value="Unassembled WGS sequence"/>
</dbReference>
<keyword evidence="9" id="KW-0347">Helicase</keyword>
<evidence type="ECO:0000256" key="15">
    <source>
        <dbReference type="ARBA" id="ARBA00031106"/>
    </source>
</evidence>
<evidence type="ECO:0000256" key="16">
    <source>
        <dbReference type="SAM" id="Coils"/>
    </source>
</evidence>
<keyword evidence="8" id="KW-0378">Hydrolase</keyword>
<feature type="compositionally biased region" description="Basic and acidic residues" evidence="17">
    <location>
        <begin position="1"/>
        <end position="11"/>
    </location>
</feature>
<dbReference type="InterPro" id="IPR044574">
    <property type="entry name" value="ARIP4-like"/>
</dbReference>
<keyword evidence="10" id="KW-0862">Zinc</keyword>
<organism evidence="21 22">
    <name type="scientific">Lithospermum erythrorhizon</name>
    <name type="common">Purple gromwell</name>
    <name type="synonym">Lithospermum officinale var. erythrorhizon</name>
    <dbReference type="NCBI Taxonomy" id="34254"/>
    <lineage>
        <taxon>Eukaryota</taxon>
        <taxon>Viridiplantae</taxon>
        <taxon>Streptophyta</taxon>
        <taxon>Embryophyta</taxon>
        <taxon>Tracheophyta</taxon>
        <taxon>Spermatophyta</taxon>
        <taxon>Magnoliopsida</taxon>
        <taxon>eudicotyledons</taxon>
        <taxon>Gunneridae</taxon>
        <taxon>Pentapetalae</taxon>
        <taxon>asterids</taxon>
        <taxon>lamiids</taxon>
        <taxon>Boraginales</taxon>
        <taxon>Boraginaceae</taxon>
        <taxon>Boraginoideae</taxon>
        <taxon>Lithospermeae</taxon>
        <taxon>Lithospermum</taxon>
    </lineage>
</organism>
<comment type="similarity">
    <text evidence="3">Belongs to the SNF2/RAD54 helicase family.</text>
</comment>
<dbReference type="InterPro" id="IPR014001">
    <property type="entry name" value="Helicase_ATP-bd"/>
</dbReference>
<keyword evidence="14" id="KW-0539">Nucleus</keyword>
<evidence type="ECO:0000256" key="5">
    <source>
        <dbReference type="ARBA" id="ARBA00022723"/>
    </source>
</evidence>
<dbReference type="InterPro" id="IPR025766">
    <property type="entry name" value="ADD"/>
</dbReference>
<comment type="caution">
    <text evidence="21">The sequence shown here is derived from an EMBL/GenBank/DDBJ whole genome shotgun (WGS) entry which is preliminary data.</text>
</comment>
<feature type="region of interest" description="Disordered" evidence="17">
    <location>
        <begin position="1"/>
        <end position="47"/>
    </location>
</feature>
<dbReference type="GO" id="GO:0008270">
    <property type="term" value="F:zinc ion binding"/>
    <property type="evidence" value="ECO:0007669"/>
    <property type="project" value="UniProtKB-KW"/>
</dbReference>
<feature type="coiled-coil region" evidence="16">
    <location>
        <begin position="50"/>
        <end position="77"/>
    </location>
</feature>
<keyword evidence="6" id="KW-0547">Nucleotide-binding</keyword>
<evidence type="ECO:0000256" key="1">
    <source>
        <dbReference type="ARBA" id="ARBA00004123"/>
    </source>
</evidence>
<evidence type="ECO:0000259" key="20">
    <source>
        <dbReference type="PROSITE" id="PS51533"/>
    </source>
</evidence>
<dbReference type="GO" id="GO:0005634">
    <property type="term" value="C:nucleus"/>
    <property type="evidence" value="ECO:0007669"/>
    <property type="project" value="UniProtKB-SubCell"/>
</dbReference>
<dbReference type="CDD" id="cd11726">
    <property type="entry name" value="ADDz_ATRX"/>
    <property type="match status" value="1"/>
</dbReference>
<comment type="subcellular location">
    <subcellularLocation>
        <location evidence="2">Chromosome</location>
        <location evidence="2">Telomere</location>
    </subcellularLocation>
    <subcellularLocation>
        <location evidence="1">Nucleus</location>
    </subcellularLocation>
</comment>
<evidence type="ECO:0000256" key="4">
    <source>
        <dbReference type="ARBA" id="ARBA00022454"/>
    </source>
</evidence>
<evidence type="ECO:0000256" key="9">
    <source>
        <dbReference type="ARBA" id="ARBA00022806"/>
    </source>
</evidence>
<dbReference type="EMBL" id="BAABME010000706">
    <property type="protein sequence ID" value="GAA0144858.1"/>
    <property type="molecule type" value="Genomic_DNA"/>
</dbReference>
<feature type="domain" description="Helicase ATP-binding" evidence="18">
    <location>
        <begin position="676"/>
        <end position="859"/>
    </location>
</feature>
<keyword evidence="12" id="KW-0779">Telomere</keyword>
<evidence type="ECO:0000256" key="10">
    <source>
        <dbReference type="ARBA" id="ARBA00022833"/>
    </source>
</evidence>
<proteinExistence type="inferred from homology"/>
<dbReference type="PANTHER" id="PTHR45797">
    <property type="entry name" value="RAD54-LIKE"/>
    <property type="match status" value="1"/>
</dbReference>
<dbReference type="SUPFAM" id="SSF52540">
    <property type="entry name" value="P-loop containing nucleoside triphosphate hydrolases"/>
    <property type="match status" value="2"/>
</dbReference>
<keyword evidence="13" id="KW-0238">DNA-binding</keyword>
<evidence type="ECO:0000256" key="3">
    <source>
        <dbReference type="ARBA" id="ARBA00007025"/>
    </source>
</evidence>
<evidence type="ECO:0000256" key="8">
    <source>
        <dbReference type="ARBA" id="ARBA00022801"/>
    </source>
</evidence>
<feature type="compositionally biased region" description="Acidic residues" evidence="17">
    <location>
        <begin position="532"/>
        <end position="550"/>
    </location>
</feature>
<evidence type="ECO:0000259" key="19">
    <source>
        <dbReference type="PROSITE" id="PS51194"/>
    </source>
</evidence>
<evidence type="ECO:0000259" key="18">
    <source>
        <dbReference type="PROSITE" id="PS51192"/>
    </source>
</evidence>
<dbReference type="SMART" id="SM00490">
    <property type="entry name" value="HELICc"/>
    <property type="match status" value="1"/>
</dbReference>
<sequence>MNEEKQDHMEIDIAATSPSSESCIDDEEEEEEDDDVQLSKREEPLTEEEIDELVAELVEVERKAAEAQEALEEDSITGIEEEVKEELAQTLSGEELEKAVEDEMATYKEQWDATLDELETECAHLLEQLDGAGIDLTGLYKVIESQIPKGCCTEAWKNRAHWVGSELSSDVTESIAEAEKFLQIHRPVRRKHGKILEEGASGFLQKKLNDGNEAVTQNPEVDWNSFSKMCSDSSSMEKVGFGSKQWASVYLASTPQQAAELGLKFPGVDEVEEIDDIEDSTSDPFLADALANEEDPDLSEEQKRKFRKVKEEDDASFDKKLLRQLKRRRRRNKDKKVTVEEVSFVDMPDDCESDDLKDPSEYLDKRENEAVRIVSDDEANVQDESLSVPNESENTDRANLLNYRHKQKDAYYRCTACDRLANEVHRHPLLKVIICIDCIKILESKNQSLDNDCLECYCGWCGRSSDLINCTSCNTLFCSSCVKRNFGEEFYNQVKSCGWQCFCCSPNVLQDLSSQLEKLMATKGLSVSSSDSDSDSDSGSDSESDDSDADLTEKISSKRNRKKKIRRILDDAELGEETKRKIAMEKERQERLKSLGAQFSHKSVGLSSTTASVNLHDGDSVEVLGDASTGYIVNVVREEGEAAVRIPCSISTKLKPHQIAGIRFMWENIIQSVRKVKSGDNGLGCILAHTMGLGKTFQVIAFLYTAMRSVDLGLRTALIVTPVSVLHNWRQEFTKWKPSELKSLRVFMLQDVTRERRAELLMKWRSKGGVFLIGYTAFRNLTLGKHVKDHKMAREITLCLQEGPDILVCDEAHIIKNTRADVTHALKQVKCQRRIALTGSPLQNNLMEYYCMVDFVREGFLGSSHEFRNRFQNPIENGQHTNSTAEDVKVMNQRSHILYEQLKGFVQRMDMNVVKKDLPSKTVFVISVKLSTLQRKLYKRFLDVHGFSTSSENIRIKGSFWAGYQSLAQIWNHPGVLQLIKDRKVSAKHENVLEADDSSSEENMDYNVIPGEKPINNSVFPSRKNDNGFHLEDWWTDIFRDSTCTEVEHGGKMVMLLDILTMCCKLGDKALVFSQSLSTLDLIETYLAKLPRLGKKRKYWKRGKDWYRLDGRTESSERQKLVERFNEPLNSRVKCTLISTKAGSLGINLPAANRVIIVDGSWNPTHDLQAIFRVWRYGQKKPVFAYRLLAHGTMEEKIYKRQVTKEGLAARVVDRQQVHRTISKEEMLHLFDLCDDENSDIVPGVGQVPIDTHAGISSKAKHSIPHGNTSSDMLMQHLLDRHHPRWIANYHEHETLLQENEDEKLSKEEQDMAWEVYRRTFEWEEVQRVAPIASTSDHQPMKPNGALPNQMPMVTNSTPSPRESCDVPRLFGRARDRVLKRTCTKLSHLLTLRSQGTKTGCSTVCGECAREISWESLQRDGRSVKI</sequence>
<feature type="domain" description="Helicase C-terminal" evidence="19">
    <location>
        <begin position="1055"/>
        <end position="1226"/>
    </location>
</feature>